<protein>
    <submittedName>
        <fullName evidence="1">Uncharacterized protein</fullName>
    </submittedName>
</protein>
<evidence type="ECO:0000313" key="1">
    <source>
        <dbReference type="EMBL" id="KAK9399010.1"/>
    </source>
</evidence>
<proteinExistence type="predicted"/>
<name>A0AAW1BAC6_CROAD</name>
<keyword evidence="2" id="KW-1185">Reference proteome</keyword>
<comment type="caution">
    <text evidence="1">The sequence shown here is derived from an EMBL/GenBank/DDBJ whole genome shotgun (WGS) entry which is preliminary data.</text>
</comment>
<gene>
    <name evidence="1" type="ORF">NXF25_013979</name>
</gene>
<sequence>MCYPTCLIFQISKVVNCLRRVTSSKICFRS</sequence>
<dbReference type="Proteomes" id="UP001474421">
    <property type="component" value="Unassembled WGS sequence"/>
</dbReference>
<evidence type="ECO:0000313" key="2">
    <source>
        <dbReference type="Proteomes" id="UP001474421"/>
    </source>
</evidence>
<reference evidence="1 2" key="1">
    <citation type="journal article" date="2024" name="Proc. Natl. Acad. Sci. U.S.A.">
        <title>The genetic regulatory architecture and epigenomic basis for age-related changes in rattlesnake venom.</title>
        <authorList>
            <person name="Hogan M.P."/>
            <person name="Holding M.L."/>
            <person name="Nystrom G.S."/>
            <person name="Colston T.J."/>
            <person name="Bartlett D.A."/>
            <person name="Mason A.J."/>
            <person name="Ellsworth S.A."/>
            <person name="Rautsaw R.M."/>
            <person name="Lawrence K.C."/>
            <person name="Strickland J.L."/>
            <person name="He B."/>
            <person name="Fraser P."/>
            <person name="Margres M.J."/>
            <person name="Gilbert D.M."/>
            <person name="Gibbs H.L."/>
            <person name="Parkinson C.L."/>
            <person name="Rokyta D.R."/>
        </authorList>
    </citation>
    <scope>NUCLEOTIDE SEQUENCE [LARGE SCALE GENOMIC DNA]</scope>
    <source>
        <strain evidence="1">DRR0105</strain>
    </source>
</reference>
<dbReference type="EMBL" id="JAOTOJ010000007">
    <property type="protein sequence ID" value="KAK9399010.1"/>
    <property type="molecule type" value="Genomic_DNA"/>
</dbReference>
<organism evidence="1 2">
    <name type="scientific">Crotalus adamanteus</name>
    <name type="common">Eastern diamondback rattlesnake</name>
    <dbReference type="NCBI Taxonomy" id="8729"/>
    <lineage>
        <taxon>Eukaryota</taxon>
        <taxon>Metazoa</taxon>
        <taxon>Chordata</taxon>
        <taxon>Craniata</taxon>
        <taxon>Vertebrata</taxon>
        <taxon>Euteleostomi</taxon>
        <taxon>Lepidosauria</taxon>
        <taxon>Squamata</taxon>
        <taxon>Bifurcata</taxon>
        <taxon>Unidentata</taxon>
        <taxon>Episquamata</taxon>
        <taxon>Toxicofera</taxon>
        <taxon>Serpentes</taxon>
        <taxon>Colubroidea</taxon>
        <taxon>Viperidae</taxon>
        <taxon>Crotalinae</taxon>
        <taxon>Crotalus</taxon>
    </lineage>
</organism>
<accession>A0AAW1BAC6</accession>
<dbReference type="AlphaFoldDB" id="A0AAW1BAC6"/>